<reference evidence="1" key="2">
    <citation type="journal article" date="2015" name="Fish Shellfish Immunol.">
        <title>Early steps in the European eel (Anguilla anguilla)-Vibrio vulnificus interaction in the gills: Role of the RtxA13 toxin.</title>
        <authorList>
            <person name="Callol A."/>
            <person name="Pajuelo D."/>
            <person name="Ebbesson L."/>
            <person name="Teles M."/>
            <person name="MacKenzie S."/>
            <person name="Amaro C."/>
        </authorList>
    </citation>
    <scope>NUCLEOTIDE SEQUENCE</scope>
</reference>
<protein>
    <submittedName>
        <fullName evidence="1">Uncharacterized protein</fullName>
    </submittedName>
</protein>
<reference evidence="1" key="1">
    <citation type="submission" date="2014-11" db="EMBL/GenBank/DDBJ databases">
        <authorList>
            <person name="Amaro Gonzalez C."/>
        </authorList>
    </citation>
    <scope>NUCLEOTIDE SEQUENCE</scope>
</reference>
<accession>A0A0E9VBK7</accession>
<sequence>MIRIKQTTDDVITCSSCINPVLCKTETRSITALLTPLQVQRAAAGFSLHYRHTADALIQSDLHNFTQHLGLPCIHLYS</sequence>
<organism evidence="1">
    <name type="scientific">Anguilla anguilla</name>
    <name type="common">European freshwater eel</name>
    <name type="synonym">Muraena anguilla</name>
    <dbReference type="NCBI Taxonomy" id="7936"/>
    <lineage>
        <taxon>Eukaryota</taxon>
        <taxon>Metazoa</taxon>
        <taxon>Chordata</taxon>
        <taxon>Craniata</taxon>
        <taxon>Vertebrata</taxon>
        <taxon>Euteleostomi</taxon>
        <taxon>Actinopterygii</taxon>
        <taxon>Neopterygii</taxon>
        <taxon>Teleostei</taxon>
        <taxon>Anguilliformes</taxon>
        <taxon>Anguillidae</taxon>
        <taxon>Anguilla</taxon>
    </lineage>
</organism>
<dbReference type="AlphaFoldDB" id="A0A0E9VBK7"/>
<name>A0A0E9VBK7_ANGAN</name>
<evidence type="ECO:0000313" key="1">
    <source>
        <dbReference type="EMBL" id="JAH75489.1"/>
    </source>
</evidence>
<proteinExistence type="predicted"/>
<dbReference type="EMBL" id="GBXM01033088">
    <property type="protein sequence ID" value="JAH75489.1"/>
    <property type="molecule type" value="Transcribed_RNA"/>
</dbReference>